<dbReference type="InterPro" id="IPR036520">
    <property type="entry name" value="UPF0759_sf"/>
</dbReference>
<protein>
    <recommendedName>
        <fullName evidence="3">DUF72 domain-containing protein</fullName>
    </recommendedName>
</protein>
<dbReference type="STRING" id="304371.MCP_0141"/>
<dbReference type="AlphaFoldDB" id="D1YUU1"/>
<evidence type="ECO:0000313" key="2">
    <source>
        <dbReference type="Proteomes" id="UP000001882"/>
    </source>
</evidence>
<dbReference type="Gene3D" id="3.20.20.410">
    <property type="entry name" value="Protein of unknown function UPF0759"/>
    <property type="match status" value="1"/>
</dbReference>
<organism evidence="1 2">
    <name type="scientific">Methanocella paludicola (strain DSM 17711 / JCM 13418 / NBRC 101707 / SANAE)</name>
    <dbReference type="NCBI Taxonomy" id="304371"/>
    <lineage>
        <taxon>Archaea</taxon>
        <taxon>Methanobacteriati</taxon>
        <taxon>Methanobacteriota</taxon>
        <taxon>Stenosarchaea group</taxon>
        <taxon>Methanomicrobia</taxon>
        <taxon>Methanocellales</taxon>
        <taxon>Methanocellaceae</taxon>
        <taxon>Methanocella</taxon>
    </lineage>
</organism>
<keyword evidence="2" id="KW-1185">Reference proteome</keyword>
<reference evidence="1 2" key="1">
    <citation type="journal article" date="2007" name="Appl. Environ. Microbiol.">
        <title>Isolation of key methanogens for global methane emission from rice paddy fields: a novel isolate affiliated with the clone cluster rice cluster I.</title>
        <authorList>
            <person name="Sakai S."/>
            <person name="Imachi H."/>
            <person name="Sekiguchi Y."/>
            <person name="Ohashi A."/>
            <person name="Harada H."/>
            <person name="Kamagata Y."/>
        </authorList>
    </citation>
    <scope>NUCLEOTIDE SEQUENCE [LARGE SCALE GENOMIC DNA]</scope>
    <source>
        <strain evidence="2">DSM 17711 / JCM 13418 / NBRC 101707 / SANAE</strain>
    </source>
</reference>
<dbReference type="KEGG" id="mpd:MCP_0141"/>
<name>D1YUU1_METPS</name>
<dbReference type="GeneID" id="8680296"/>
<dbReference type="InParanoid" id="D1YUU1"/>
<dbReference type="InterPro" id="IPR002763">
    <property type="entry name" value="DUF72"/>
</dbReference>
<dbReference type="RefSeq" id="WP_012898893.1">
    <property type="nucleotide sequence ID" value="NC_013665.1"/>
</dbReference>
<reference evidence="1 2" key="2">
    <citation type="journal article" date="2008" name="Int. J. Syst. Evol. Microbiol.">
        <title>Methanocella paludicola gen. nov., sp. nov., a methane-producing archaeon, the first isolate of the lineage 'Rice Cluster I', and proposal of the new archaeal order Methanocellales ord. nov.</title>
        <authorList>
            <person name="Sakai S."/>
            <person name="Imachi H."/>
            <person name="Hanada S."/>
            <person name="Ohashi A."/>
            <person name="Harada H."/>
            <person name="Kamagata Y."/>
        </authorList>
    </citation>
    <scope>NUCLEOTIDE SEQUENCE [LARGE SCALE GENOMIC DNA]</scope>
    <source>
        <strain evidence="2">DSM 17711 / JCM 13418 / NBRC 101707 / SANAE</strain>
    </source>
</reference>
<dbReference type="OrthoDB" id="35747at2157"/>
<accession>D1YUU1</accession>
<proteinExistence type="predicted"/>
<dbReference type="SUPFAM" id="SSF117396">
    <property type="entry name" value="TM1631-like"/>
    <property type="match status" value="1"/>
</dbReference>
<dbReference type="eggNOG" id="arCOG04291">
    <property type="taxonomic scope" value="Archaea"/>
</dbReference>
<gene>
    <name evidence="1" type="ordered locus">MCP_0141</name>
</gene>
<dbReference type="PANTHER" id="PTHR30348:SF4">
    <property type="entry name" value="DUF72 DOMAIN-CONTAINING PROTEIN"/>
    <property type="match status" value="1"/>
</dbReference>
<sequence length="286" mass="32699">MILVGTSGWSYDDWVGEFYPQGLGRDKWLEFYAKYFRTTEINSTYYSFPSPAVVQSWIAKASKLEAFEYSLKMPGRVTHESLLLDTGHALEFEARVLAPMRDAGCLGAVLLQLSPYLMLHDKGRKTEHPERLKALLERLDTGRFEYAAEFRHRSWLENGALAGDTVDLLRERNVAACAVDGPSMPPVVENTAGHAYIRFHGHNDDIWYRKGPGDGRMNRYDYNYRPEELQPWKKRMEPLQGGKVRAYFNNHPHANAARNAKLFESIMGVESVPLSIQKQSDLSSFF</sequence>
<evidence type="ECO:0000313" key="1">
    <source>
        <dbReference type="EMBL" id="BAI60213.1"/>
    </source>
</evidence>
<dbReference type="Proteomes" id="UP000001882">
    <property type="component" value="Chromosome"/>
</dbReference>
<dbReference type="PANTHER" id="PTHR30348">
    <property type="entry name" value="UNCHARACTERIZED PROTEIN YECE"/>
    <property type="match status" value="1"/>
</dbReference>
<dbReference type="EMBL" id="AP011532">
    <property type="protein sequence ID" value="BAI60213.1"/>
    <property type="molecule type" value="Genomic_DNA"/>
</dbReference>
<evidence type="ECO:0008006" key="3">
    <source>
        <dbReference type="Google" id="ProtNLM"/>
    </source>
</evidence>
<dbReference type="Pfam" id="PF01904">
    <property type="entry name" value="DUF72"/>
    <property type="match status" value="1"/>
</dbReference>
<reference evidence="2" key="3">
    <citation type="journal article" date="2011" name="PLoS ONE">
        <title>Genome sequence of a mesophilic hydrogenotrophic methanogen Methanocella paludicola, the first cultivated representative of the order Methanocellales.</title>
        <authorList>
            <person name="Sakai S."/>
            <person name="Takaki Y."/>
            <person name="Shimamura S."/>
            <person name="Sekine M."/>
            <person name="Tajima T."/>
            <person name="Kosugi H."/>
            <person name="Ichikawa N."/>
            <person name="Tasumi E."/>
            <person name="Hiraki A.T."/>
            <person name="Shimizu A."/>
            <person name="Kato Y."/>
            <person name="Nishiko R."/>
            <person name="Mori K."/>
            <person name="Fujita N."/>
            <person name="Imachi H."/>
            <person name="Takai K."/>
        </authorList>
    </citation>
    <scope>NUCLEOTIDE SEQUENCE [LARGE SCALE GENOMIC DNA]</scope>
    <source>
        <strain evidence="2">DSM 17711 / JCM 13418 / NBRC 101707 / SANAE</strain>
    </source>
</reference>